<dbReference type="HAMAP" id="MF_00795">
    <property type="entry name" value="CutC"/>
    <property type="match status" value="1"/>
</dbReference>
<evidence type="ECO:0000256" key="1">
    <source>
        <dbReference type="ARBA" id="ARBA00007768"/>
    </source>
</evidence>
<dbReference type="RefSeq" id="WP_022939263.1">
    <property type="nucleotide sequence ID" value="NZ_CABKRQ010000008.1"/>
</dbReference>
<sequence length="255" mass="27601">MKTLVEICCGSYHDALMAQNGKADRIELNSALFMGGLTPSIGTLKLVKRDVSLPVICMVRPRGAGFCYNDAEIECIFEDAKALLEAGSDGLAFGFLKADATIDLNLTKRMIALIKSYGTEREAVFHRAFDCVKDAKQAMSQLIECGIDRVLTSGLAPTAIAGKELIHELQSVYGDQIEILAGSGIKAHNAVEFIKTSGVSQVHSSAKAWVDDPTTDNGMVSYAYHHELDYDVVSETAVKELVNIIREAEDHACIG</sequence>
<keyword evidence="4" id="KW-1185">Reference proteome</keyword>
<dbReference type="InterPro" id="IPR005627">
    <property type="entry name" value="CutC-like"/>
</dbReference>
<protein>
    <recommendedName>
        <fullName evidence="2">PF03932 family protein CutC</fullName>
    </recommendedName>
</protein>
<name>A0A318KS32_9FIRM</name>
<dbReference type="STRING" id="1034346.GCA_000313565_02987"/>
<evidence type="ECO:0000313" key="3">
    <source>
        <dbReference type="EMBL" id="PXX78525.1"/>
    </source>
</evidence>
<proteinExistence type="inferred from homology"/>
<dbReference type="Gene3D" id="3.20.20.380">
    <property type="entry name" value="Copper homeostasis (CutC) domain"/>
    <property type="match status" value="1"/>
</dbReference>
<dbReference type="Proteomes" id="UP000247612">
    <property type="component" value="Unassembled WGS sequence"/>
</dbReference>
<gene>
    <name evidence="2" type="primary">cutC</name>
    <name evidence="3" type="ORF">DES51_10766</name>
</gene>
<dbReference type="PANTHER" id="PTHR12598">
    <property type="entry name" value="COPPER HOMEOSTASIS PROTEIN CUTC"/>
    <property type="match status" value="1"/>
</dbReference>
<comment type="similarity">
    <text evidence="1 2">Belongs to the CutC family.</text>
</comment>
<dbReference type="AlphaFoldDB" id="A0A318KS32"/>
<organism evidence="3 4">
    <name type="scientific">Dielma fastidiosa</name>
    <dbReference type="NCBI Taxonomy" id="1034346"/>
    <lineage>
        <taxon>Bacteria</taxon>
        <taxon>Bacillati</taxon>
        <taxon>Bacillota</taxon>
        <taxon>Erysipelotrichia</taxon>
        <taxon>Erysipelotrichales</taxon>
        <taxon>Erysipelotrichaceae</taxon>
        <taxon>Dielma</taxon>
    </lineage>
</organism>
<dbReference type="PANTHER" id="PTHR12598:SF0">
    <property type="entry name" value="COPPER HOMEOSTASIS PROTEIN CUTC HOMOLOG"/>
    <property type="match status" value="1"/>
</dbReference>
<dbReference type="Pfam" id="PF03932">
    <property type="entry name" value="CutC"/>
    <property type="match status" value="1"/>
</dbReference>
<dbReference type="GO" id="GO:0005737">
    <property type="term" value="C:cytoplasm"/>
    <property type="evidence" value="ECO:0007669"/>
    <property type="project" value="UniProtKB-SubCell"/>
</dbReference>
<dbReference type="InterPro" id="IPR036822">
    <property type="entry name" value="CutC-like_dom_sf"/>
</dbReference>
<dbReference type="OrthoDB" id="9815677at2"/>
<keyword evidence="2" id="KW-0963">Cytoplasm</keyword>
<evidence type="ECO:0000313" key="4">
    <source>
        <dbReference type="Proteomes" id="UP000247612"/>
    </source>
</evidence>
<comment type="caution">
    <text evidence="3">The sequence shown here is derived from an EMBL/GenBank/DDBJ whole genome shotgun (WGS) entry which is preliminary data.</text>
</comment>
<evidence type="ECO:0000256" key="2">
    <source>
        <dbReference type="HAMAP-Rule" id="MF_00795"/>
    </source>
</evidence>
<comment type="caution">
    <text evidence="2">Once thought to be involved in copper homeostasis, experiments in E.coli have shown this is not the case.</text>
</comment>
<accession>A0A318KS32</accession>
<comment type="subcellular location">
    <subcellularLocation>
        <location evidence="2">Cytoplasm</location>
    </subcellularLocation>
</comment>
<reference evidence="3 4" key="1">
    <citation type="submission" date="2018-05" db="EMBL/GenBank/DDBJ databases">
        <title>Genomic Encyclopedia of Type Strains, Phase IV (KMG-IV): sequencing the most valuable type-strain genomes for metagenomic binning, comparative biology and taxonomic classification.</title>
        <authorList>
            <person name="Goeker M."/>
        </authorList>
    </citation>
    <scope>NUCLEOTIDE SEQUENCE [LARGE SCALE GENOMIC DNA]</scope>
    <source>
        <strain evidence="3 4">JC118</strain>
    </source>
</reference>
<dbReference type="SUPFAM" id="SSF110395">
    <property type="entry name" value="CutC-like"/>
    <property type="match status" value="1"/>
</dbReference>
<dbReference type="GO" id="GO:0005507">
    <property type="term" value="F:copper ion binding"/>
    <property type="evidence" value="ECO:0007669"/>
    <property type="project" value="TreeGrafter"/>
</dbReference>
<dbReference type="EMBL" id="QJKH01000007">
    <property type="protein sequence ID" value="PXX78525.1"/>
    <property type="molecule type" value="Genomic_DNA"/>
</dbReference>